<dbReference type="GO" id="GO:0071555">
    <property type="term" value="P:cell wall organization"/>
    <property type="evidence" value="ECO:0007669"/>
    <property type="project" value="TreeGrafter"/>
</dbReference>
<dbReference type="GO" id="GO:0042973">
    <property type="term" value="F:glucan endo-1,3-beta-D-glucosidase activity"/>
    <property type="evidence" value="ECO:0007669"/>
    <property type="project" value="TreeGrafter"/>
</dbReference>
<dbReference type="GO" id="GO:0005975">
    <property type="term" value="P:carbohydrate metabolic process"/>
    <property type="evidence" value="ECO:0007669"/>
    <property type="project" value="InterPro"/>
</dbReference>
<dbReference type="GO" id="GO:0004338">
    <property type="term" value="F:glucan exo-1,3-beta-glucosidase activity"/>
    <property type="evidence" value="ECO:0007669"/>
    <property type="project" value="UniProtKB-EC"/>
</dbReference>
<dbReference type="EMBL" id="ML995477">
    <property type="protein sequence ID" value="KAF2145438.1"/>
    <property type="molecule type" value="Genomic_DNA"/>
</dbReference>
<dbReference type="OrthoDB" id="1293114at2759"/>
<keyword evidence="15" id="KW-1185">Reference proteome</keyword>
<evidence type="ECO:0000256" key="12">
    <source>
        <dbReference type="RuleBase" id="RU004335"/>
    </source>
</evidence>
<keyword evidence="3" id="KW-0134">Cell wall</keyword>
<dbReference type="Gene3D" id="3.20.20.80">
    <property type="entry name" value="Glycosidases"/>
    <property type="match status" value="1"/>
</dbReference>
<evidence type="ECO:0000256" key="9">
    <source>
        <dbReference type="ARBA" id="ARBA00036824"/>
    </source>
</evidence>
<dbReference type="InterPro" id="IPR017853">
    <property type="entry name" value="GH"/>
</dbReference>
<comment type="catalytic activity">
    <reaction evidence="9">
        <text>Successive hydrolysis of beta-D-glucose units from the non-reducing ends of (1-&gt;3)-beta-D-glucans, releasing alpha-glucose.</text>
        <dbReference type="EC" id="3.2.1.58"/>
    </reaction>
</comment>
<dbReference type="GeneID" id="54299269"/>
<evidence type="ECO:0000256" key="11">
    <source>
        <dbReference type="ARBA" id="ARBA00041761"/>
    </source>
</evidence>
<dbReference type="GO" id="GO:0009986">
    <property type="term" value="C:cell surface"/>
    <property type="evidence" value="ECO:0007669"/>
    <property type="project" value="TreeGrafter"/>
</dbReference>
<dbReference type="GO" id="GO:0005576">
    <property type="term" value="C:extracellular region"/>
    <property type="evidence" value="ECO:0007669"/>
    <property type="project" value="TreeGrafter"/>
</dbReference>
<gene>
    <name evidence="14" type="ORF">K452DRAFT_295078</name>
</gene>
<keyword evidence="6 14" id="KW-0378">Hydrolase</keyword>
<evidence type="ECO:0000256" key="5">
    <source>
        <dbReference type="ARBA" id="ARBA00022729"/>
    </source>
</evidence>
<evidence type="ECO:0000256" key="3">
    <source>
        <dbReference type="ARBA" id="ARBA00022512"/>
    </source>
</evidence>
<evidence type="ECO:0000256" key="2">
    <source>
        <dbReference type="ARBA" id="ARBA00008773"/>
    </source>
</evidence>
<evidence type="ECO:0000256" key="13">
    <source>
        <dbReference type="SAM" id="SignalP"/>
    </source>
</evidence>
<keyword evidence="5 13" id="KW-0732">Signal</keyword>
<keyword evidence="7" id="KW-0325">Glycoprotein</keyword>
<protein>
    <recommendedName>
        <fullName evidence="10">glucan 1,3-beta-glucosidase</fullName>
        <ecNumber evidence="10">3.2.1.58</ecNumber>
    </recommendedName>
    <alternativeName>
        <fullName evidence="11">Exo-1,3-beta-glucanase</fullName>
    </alternativeName>
</protein>
<proteinExistence type="inferred from homology"/>
<evidence type="ECO:0000313" key="14">
    <source>
        <dbReference type="EMBL" id="KAF2145438.1"/>
    </source>
</evidence>
<feature type="signal peptide" evidence="13">
    <location>
        <begin position="1"/>
        <end position="20"/>
    </location>
</feature>
<dbReference type="InterPro" id="IPR050732">
    <property type="entry name" value="Beta-glucan_modifiers"/>
</dbReference>
<comment type="similarity">
    <text evidence="2 12">Belongs to the glycosyl hydrolase 17 family.</text>
</comment>
<sequence>MRFSAIAAAALALAPEAVSAAGTLGFSLGTKKTDGSCKAQSDYEADYEAIFKASGSKLVRGYSASDCNAAQYMLPAAKAKGFKVVLGVWPDVEESLNADKAALSQYATDEYKDQLYAVTVGSETLYRGNFTGDELLDKINDVRTVLPKGVKVGTADSWNKWADGTGDAVIQGGVDLILCNAFAYWQAQPIDNSTSTYFDDMSRAIEHIQSVAGGNSNGPEIWNGETGWPGDGGSDYGPAKAGTDNAKTYYQEAVCGILKWGVNAFYFEAFDETWKPDSVGDDGSAADEKHWGALTADRKAKFNLRCT</sequence>
<keyword evidence="4" id="KW-0964">Secreted</keyword>
<evidence type="ECO:0000256" key="6">
    <source>
        <dbReference type="ARBA" id="ARBA00022801"/>
    </source>
</evidence>
<dbReference type="PANTHER" id="PTHR16631:SF26">
    <property type="entry name" value="GLUCAN 1,3-BETA-GLUCOSIDASE"/>
    <property type="match status" value="1"/>
</dbReference>
<reference evidence="14" key="1">
    <citation type="journal article" date="2020" name="Stud. Mycol.">
        <title>101 Dothideomycetes genomes: a test case for predicting lifestyles and emergence of pathogens.</title>
        <authorList>
            <person name="Haridas S."/>
            <person name="Albert R."/>
            <person name="Binder M."/>
            <person name="Bloem J."/>
            <person name="Labutti K."/>
            <person name="Salamov A."/>
            <person name="Andreopoulos B."/>
            <person name="Baker S."/>
            <person name="Barry K."/>
            <person name="Bills G."/>
            <person name="Bluhm B."/>
            <person name="Cannon C."/>
            <person name="Castanera R."/>
            <person name="Culley D."/>
            <person name="Daum C."/>
            <person name="Ezra D."/>
            <person name="Gonzalez J."/>
            <person name="Henrissat B."/>
            <person name="Kuo A."/>
            <person name="Liang C."/>
            <person name="Lipzen A."/>
            <person name="Lutzoni F."/>
            <person name="Magnuson J."/>
            <person name="Mondo S."/>
            <person name="Nolan M."/>
            <person name="Ohm R."/>
            <person name="Pangilinan J."/>
            <person name="Park H.-J."/>
            <person name="Ramirez L."/>
            <person name="Alfaro M."/>
            <person name="Sun H."/>
            <person name="Tritt A."/>
            <person name="Yoshinaga Y."/>
            <person name="Zwiers L.-H."/>
            <person name="Turgeon B."/>
            <person name="Goodwin S."/>
            <person name="Spatafora J."/>
            <person name="Crous P."/>
            <person name="Grigoriev I."/>
        </authorList>
    </citation>
    <scope>NUCLEOTIDE SEQUENCE</scope>
    <source>
        <strain evidence="14">CBS 121167</strain>
    </source>
</reference>
<name>A0A6A6BP28_9PEZI</name>
<evidence type="ECO:0000256" key="1">
    <source>
        <dbReference type="ARBA" id="ARBA00004191"/>
    </source>
</evidence>
<evidence type="ECO:0000256" key="7">
    <source>
        <dbReference type="ARBA" id="ARBA00023180"/>
    </source>
</evidence>
<organism evidence="14 15">
    <name type="scientific">Aplosporella prunicola CBS 121167</name>
    <dbReference type="NCBI Taxonomy" id="1176127"/>
    <lineage>
        <taxon>Eukaryota</taxon>
        <taxon>Fungi</taxon>
        <taxon>Dikarya</taxon>
        <taxon>Ascomycota</taxon>
        <taxon>Pezizomycotina</taxon>
        <taxon>Dothideomycetes</taxon>
        <taxon>Dothideomycetes incertae sedis</taxon>
        <taxon>Botryosphaeriales</taxon>
        <taxon>Aplosporellaceae</taxon>
        <taxon>Aplosporella</taxon>
    </lineage>
</organism>
<evidence type="ECO:0000256" key="8">
    <source>
        <dbReference type="ARBA" id="ARBA00023295"/>
    </source>
</evidence>
<dbReference type="Proteomes" id="UP000799438">
    <property type="component" value="Unassembled WGS sequence"/>
</dbReference>
<dbReference type="SUPFAM" id="SSF51445">
    <property type="entry name" value="(Trans)glycosidases"/>
    <property type="match status" value="1"/>
</dbReference>
<dbReference type="InterPro" id="IPR000490">
    <property type="entry name" value="Glyco_hydro_17"/>
</dbReference>
<dbReference type="RefSeq" id="XP_033401150.1">
    <property type="nucleotide sequence ID" value="XM_033541772.1"/>
</dbReference>
<dbReference type="AlphaFoldDB" id="A0A6A6BP28"/>
<evidence type="ECO:0000313" key="15">
    <source>
        <dbReference type="Proteomes" id="UP000799438"/>
    </source>
</evidence>
<dbReference type="EC" id="3.2.1.58" evidence="10"/>
<comment type="subcellular location">
    <subcellularLocation>
        <location evidence="1">Secreted</location>
        <location evidence="1">Cell wall</location>
    </subcellularLocation>
</comment>
<evidence type="ECO:0000256" key="10">
    <source>
        <dbReference type="ARBA" id="ARBA00038929"/>
    </source>
</evidence>
<dbReference type="Pfam" id="PF00332">
    <property type="entry name" value="Glyco_hydro_17"/>
    <property type="match status" value="1"/>
</dbReference>
<dbReference type="GO" id="GO:0009277">
    <property type="term" value="C:fungal-type cell wall"/>
    <property type="evidence" value="ECO:0007669"/>
    <property type="project" value="TreeGrafter"/>
</dbReference>
<feature type="chain" id="PRO_5025503955" description="glucan 1,3-beta-glucosidase" evidence="13">
    <location>
        <begin position="21"/>
        <end position="307"/>
    </location>
</feature>
<keyword evidence="8" id="KW-0326">Glycosidase</keyword>
<accession>A0A6A6BP28</accession>
<evidence type="ECO:0000256" key="4">
    <source>
        <dbReference type="ARBA" id="ARBA00022525"/>
    </source>
</evidence>
<dbReference type="PANTHER" id="PTHR16631">
    <property type="entry name" value="GLUCAN 1,3-BETA-GLUCOSIDASE"/>
    <property type="match status" value="1"/>
</dbReference>